<evidence type="ECO:0000259" key="2">
    <source>
        <dbReference type="PROSITE" id="PS51781"/>
    </source>
</evidence>
<dbReference type="Proteomes" id="UP001377337">
    <property type="component" value="Chromosome"/>
</dbReference>
<dbReference type="InterPro" id="IPR052354">
    <property type="entry name" value="Cell_Wall_Dynamics_Protein"/>
</dbReference>
<feature type="signal peptide" evidence="1">
    <location>
        <begin position="1"/>
        <end position="25"/>
    </location>
</feature>
<accession>A0ABZ2NFX3</accession>
<keyword evidence="1" id="KW-0732">Signal</keyword>
<dbReference type="InterPro" id="IPR003646">
    <property type="entry name" value="SH3-like_bac-type"/>
</dbReference>
<dbReference type="EMBL" id="CP147407">
    <property type="protein sequence ID" value="WXB96120.1"/>
    <property type="molecule type" value="Genomic_DNA"/>
</dbReference>
<keyword evidence="4" id="KW-1185">Reference proteome</keyword>
<name>A0ABZ2NFX3_9BACI</name>
<dbReference type="PANTHER" id="PTHR34408">
    <property type="entry name" value="FAMILY PROTEIN, PUTATIVE-RELATED"/>
    <property type="match status" value="1"/>
</dbReference>
<organism evidence="3 4">
    <name type="scientific">Metabacillus sediminis</name>
    <dbReference type="NCBI Taxonomy" id="3117746"/>
    <lineage>
        <taxon>Bacteria</taxon>
        <taxon>Bacillati</taxon>
        <taxon>Bacillota</taxon>
        <taxon>Bacilli</taxon>
        <taxon>Bacillales</taxon>
        <taxon>Bacillaceae</taxon>
        <taxon>Metabacillus</taxon>
    </lineage>
</organism>
<feature type="domain" description="SH3b" evidence="2">
    <location>
        <begin position="39"/>
        <end position="102"/>
    </location>
</feature>
<dbReference type="SMART" id="SM00287">
    <property type="entry name" value="SH3b"/>
    <property type="match status" value="2"/>
</dbReference>
<reference evidence="3 4" key="1">
    <citation type="submission" date="2024-02" db="EMBL/GenBank/DDBJ databases">
        <title>Seven novel Bacillus-like species.</title>
        <authorList>
            <person name="Liu G."/>
        </authorList>
    </citation>
    <scope>NUCLEOTIDE SEQUENCE [LARGE SCALE GENOMIC DNA]</scope>
    <source>
        <strain evidence="3 4">FJAT-52054</strain>
    </source>
</reference>
<dbReference type="RefSeq" id="WP_035412174.1">
    <property type="nucleotide sequence ID" value="NZ_CP147407.1"/>
</dbReference>
<evidence type="ECO:0000256" key="1">
    <source>
        <dbReference type="SAM" id="SignalP"/>
    </source>
</evidence>
<gene>
    <name evidence="3" type="ORF">WCV65_16485</name>
</gene>
<dbReference type="Pfam" id="PF08239">
    <property type="entry name" value="SH3_3"/>
    <property type="match status" value="2"/>
</dbReference>
<dbReference type="Gene3D" id="2.30.30.40">
    <property type="entry name" value="SH3 Domains"/>
    <property type="match status" value="2"/>
</dbReference>
<proteinExistence type="predicted"/>
<dbReference type="PROSITE" id="PS51781">
    <property type="entry name" value="SH3B"/>
    <property type="match status" value="1"/>
</dbReference>
<evidence type="ECO:0000313" key="4">
    <source>
        <dbReference type="Proteomes" id="UP001377337"/>
    </source>
</evidence>
<protein>
    <submittedName>
        <fullName evidence="3">SH3 domain-containing protein</fullName>
    </submittedName>
</protein>
<feature type="chain" id="PRO_5046135237" evidence="1">
    <location>
        <begin position="26"/>
        <end position="163"/>
    </location>
</feature>
<dbReference type="PANTHER" id="PTHR34408:SF2">
    <property type="entry name" value="CELL WALL-BINDING PROTEIN YWSB"/>
    <property type="match status" value="1"/>
</dbReference>
<sequence>MKKWQKASTASVLALGILSFPLSSALPFFEASTAQASAAYTYEVTAGKLNIRAAANTQSKVLGSLRKGVKIEIQRITTSGWVSFQYKGKIAYASAKFMLPIAGTGVTKTNLHLRKSAAASSASLLVIPAGKKVTVHEWAGDWARIDYNGTKGWASSKYLMGFE</sequence>
<evidence type="ECO:0000313" key="3">
    <source>
        <dbReference type="EMBL" id="WXB96120.1"/>
    </source>
</evidence>